<organism evidence="2 3">
    <name type="scientific">Mizuhopecten yessoensis</name>
    <name type="common">Japanese scallop</name>
    <name type="synonym">Patinopecten yessoensis</name>
    <dbReference type="NCBI Taxonomy" id="6573"/>
    <lineage>
        <taxon>Eukaryota</taxon>
        <taxon>Metazoa</taxon>
        <taxon>Spiralia</taxon>
        <taxon>Lophotrochozoa</taxon>
        <taxon>Mollusca</taxon>
        <taxon>Bivalvia</taxon>
        <taxon>Autobranchia</taxon>
        <taxon>Pteriomorphia</taxon>
        <taxon>Pectinida</taxon>
        <taxon>Pectinoidea</taxon>
        <taxon>Pectinidae</taxon>
        <taxon>Mizuhopecten</taxon>
    </lineage>
</organism>
<name>A0A210PE44_MIZYE</name>
<sequence length="673" mass="77653">MCLFVFSASLSNDQRFTFEKSFQEFYHGNGYLGAQVGVYVDGRLPFLRGYGHDHTLTDIRPESVMPIAGASKAFTALTVLKMVEEGQLDLGAKVFGADGILSTFEPWRADHVDRRIYDITVDNLLRHTAGWDSQRSNIYDPVLNIALLERGYKVKNIADEMDLPQPIEPDDVIRYMMSRRLDYTPGTDSVVSNLGYIILGKVITQVSGVEYSLYVKERILEPCGLMHTRIGRPRVYKREHGDMEPVFQGFGDVLPIFVDSALGWESNAADLLRLFMCMDGSGDFQLLNRTSVASLIAKPAGVPIQHHDRWIGAGFHVNLHGAIWINGEYYTDDIVFYHKGPLLRPNNGYHDIDTRGEARAWAIIMHGQTFVPIRNIIRNMMEASGTHWSTDDYFTNDIVDVSAQYQGVQRTVRFKVNEHHLTSFINAAKQLRYDIIWLNGLSYQNQTWFTVIAEKQNRSIYNDFLIEHGLTEKQLYHRKVEQEKRGYNLTFFQNYRSRSHRDKKVFVASFRRHAYNNHTKIKYGLEHFTQPYDKLLHLFVENGYYPTSQSLMYEGFDGLVSFVLEKDLDAKGQKDFKSYDDISLYRLTKIVQGNARYRRKLAYLDASDYFGKPVFSAVFIRDTKRNMVFNAELTENSMRTIIKRNEESGFLPKIIAGYTDKDKNLKYAMCLEK</sequence>
<protein>
    <submittedName>
        <fullName evidence="2">Protein flp</fullName>
    </submittedName>
</protein>
<comment type="caution">
    <text evidence="2">The sequence shown here is derived from an EMBL/GenBank/DDBJ whole genome shotgun (WGS) entry which is preliminary data.</text>
</comment>
<keyword evidence="3" id="KW-1185">Reference proteome</keyword>
<dbReference type="SUPFAM" id="SSF56601">
    <property type="entry name" value="beta-lactamase/transpeptidase-like"/>
    <property type="match status" value="1"/>
</dbReference>
<dbReference type="InterPro" id="IPR050491">
    <property type="entry name" value="AmpC-like"/>
</dbReference>
<proteinExistence type="predicted"/>
<evidence type="ECO:0000313" key="3">
    <source>
        <dbReference type="Proteomes" id="UP000242188"/>
    </source>
</evidence>
<dbReference type="PANTHER" id="PTHR46825">
    <property type="entry name" value="D-ALANYL-D-ALANINE-CARBOXYPEPTIDASE/ENDOPEPTIDASE AMPH"/>
    <property type="match status" value="1"/>
</dbReference>
<dbReference type="InterPro" id="IPR001466">
    <property type="entry name" value="Beta-lactam-related"/>
</dbReference>
<dbReference type="EMBL" id="NEDP02076750">
    <property type="protein sequence ID" value="OWF34754.1"/>
    <property type="molecule type" value="Genomic_DNA"/>
</dbReference>
<reference evidence="2 3" key="1">
    <citation type="journal article" date="2017" name="Nat. Ecol. Evol.">
        <title>Scallop genome provides insights into evolution of bilaterian karyotype and development.</title>
        <authorList>
            <person name="Wang S."/>
            <person name="Zhang J."/>
            <person name="Jiao W."/>
            <person name="Li J."/>
            <person name="Xun X."/>
            <person name="Sun Y."/>
            <person name="Guo X."/>
            <person name="Huan P."/>
            <person name="Dong B."/>
            <person name="Zhang L."/>
            <person name="Hu X."/>
            <person name="Sun X."/>
            <person name="Wang J."/>
            <person name="Zhao C."/>
            <person name="Wang Y."/>
            <person name="Wang D."/>
            <person name="Huang X."/>
            <person name="Wang R."/>
            <person name="Lv J."/>
            <person name="Li Y."/>
            <person name="Zhang Z."/>
            <person name="Liu B."/>
            <person name="Lu W."/>
            <person name="Hui Y."/>
            <person name="Liang J."/>
            <person name="Zhou Z."/>
            <person name="Hou R."/>
            <person name="Li X."/>
            <person name="Liu Y."/>
            <person name="Li H."/>
            <person name="Ning X."/>
            <person name="Lin Y."/>
            <person name="Zhao L."/>
            <person name="Xing Q."/>
            <person name="Dou J."/>
            <person name="Li Y."/>
            <person name="Mao J."/>
            <person name="Guo H."/>
            <person name="Dou H."/>
            <person name="Li T."/>
            <person name="Mu C."/>
            <person name="Jiang W."/>
            <person name="Fu Q."/>
            <person name="Fu X."/>
            <person name="Miao Y."/>
            <person name="Liu J."/>
            <person name="Yu Q."/>
            <person name="Li R."/>
            <person name="Liao H."/>
            <person name="Li X."/>
            <person name="Kong Y."/>
            <person name="Jiang Z."/>
            <person name="Chourrout D."/>
            <person name="Li R."/>
            <person name="Bao Z."/>
        </authorList>
    </citation>
    <scope>NUCLEOTIDE SEQUENCE [LARGE SCALE GENOMIC DNA]</scope>
    <source>
        <strain evidence="2 3">PY_sf001</strain>
    </source>
</reference>
<dbReference type="AlphaFoldDB" id="A0A210PE44"/>
<dbReference type="Proteomes" id="UP000242188">
    <property type="component" value="Unassembled WGS sequence"/>
</dbReference>
<evidence type="ECO:0000313" key="2">
    <source>
        <dbReference type="EMBL" id="OWF34754.1"/>
    </source>
</evidence>
<dbReference type="Gene3D" id="3.40.710.10">
    <property type="entry name" value="DD-peptidase/beta-lactamase superfamily"/>
    <property type="match status" value="1"/>
</dbReference>
<gene>
    <name evidence="2" type="ORF">KP79_PYT14152</name>
</gene>
<accession>A0A210PE44</accession>
<dbReference type="OrthoDB" id="5946976at2759"/>
<dbReference type="PANTHER" id="PTHR46825:SF9">
    <property type="entry name" value="BETA-LACTAMASE-RELATED DOMAIN-CONTAINING PROTEIN"/>
    <property type="match status" value="1"/>
</dbReference>
<feature type="domain" description="Beta-lactamase-related" evidence="1">
    <location>
        <begin position="19"/>
        <end position="319"/>
    </location>
</feature>
<evidence type="ECO:0000259" key="1">
    <source>
        <dbReference type="Pfam" id="PF00144"/>
    </source>
</evidence>
<dbReference type="Pfam" id="PF00144">
    <property type="entry name" value="Beta-lactamase"/>
    <property type="match status" value="1"/>
</dbReference>
<dbReference type="InterPro" id="IPR012338">
    <property type="entry name" value="Beta-lactam/transpept-like"/>
</dbReference>